<dbReference type="Gene3D" id="1.25.70.10">
    <property type="entry name" value="Transcription termination factor 3, mitochondrial"/>
    <property type="match status" value="1"/>
</dbReference>
<dbReference type="OrthoDB" id="693830at2759"/>
<evidence type="ECO:0000256" key="2">
    <source>
        <dbReference type="ARBA" id="ARBA00022472"/>
    </source>
</evidence>
<keyword evidence="5" id="KW-1185">Reference proteome</keyword>
<organism evidence="4">
    <name type="scientific">Triticum aestivum</name>
    <name type="common">Wheat</name>
    <dbReference type="NCBI Taxonomy" id="4565"/>
    <lineage>
        <taxon>Eukaryota</taxon>
        <taxon>Viridiplantae</taxon>
        <taxon>Streptophyta</taxon>
        <taxon>Embryophyta</taxon>
        <taxon>Tracheophyta</taxon>
        <taxon>Spermatophyta</taxon>
        <taxon>Magnoliopsida</taxon>
        <taxon>Liliopsida</taxon>
        <taxon>Poales</taxon>
        <taxon>Poaceae</taxon>
        <taxon>BOP clade</taxon>
        <taxon>Pooideae</taxon>
        <taxon>Triticodae</taxon>
        <taxon>Triticeae</taxon>
        <taxon>Triticinae</taxon>
        <taxon>Triticum</taxon>
    </lineage>
</organism>
<dbReference type="GO" id="GO:0009658">
    <property type="term" value="P:chloroplast organization"/>
    <property type="evidence" value="ECO:0000318"/>
    <property type="project" value="GO_Central"/>
</dbReference>
<reference evidence="4" key="1">
    <citation type="submission" date="2018-08" db="EMBL/GenBank/DDBJ databases">
        <authorList>
            <person name="Rossello M."/>
        </authorList>
    </citation>
    <scope>NUCLEOTIDE SEQUENCE [LARGE SCALE GENOMIC DNA]</scope>
    <source>
        <strain evidence="4">cv. Chinese Spring</strain>
    </source>
</reference>
<reference evidence="4" key="2">
    <citation type="submission" date="2018-10" db="UniProtKB">
        <authorList>
            <consortium name="EnsemblPlants"/>
        </authorList>
    </citation>
    <scope>IDENTIFICATION</scope>
</reference>
<sequence length="196" mass="20922">MLRLRLRWRALSQLLSAPSASPISQLLGYHSRLLSAAAPAVSTNHSFAVEDYLVSTCGLPQAQALKASHKLAHLKSPANPDAVLAFLAGLGLSGADVAALVARDPRFLCAGVGTILAPNVAALTGLGLACSDIAHLLWHAPTSSIVPNIHYCLVHLRVLRESPLCYQAQILHSLVRPRQGGQAHCRAPTRVWDWSL</sequence>
<dbReference type="PANTHER" id="PTHR13068">
    <property type="entry name" value="CGI-12 PROTEIN-RELATED"/>
    <property type="match status" value="1"/>
</dbReference>
<dbReference type="Proteomes" id="UP000019116">
    <property type="component" value="Chromosome 6B"/>
</dbReference>
<evidence type="ECO:0000256" key="1">
    <source>
        <dbReference type="ARBA" id="ARBA00007692"/>
    </source>
</evidence>
<accession>A0A3B6PDC5</accession>
<dbReference type="GO" id="GO:0006353">
    <property type="term" value="P:DNA-templated transcription termination"/>
    <property type="evidence" value="ECO:0007669"/>
    <property type="project" value="UniProtKB-KW"/>
</dbReference>
<dbReference type="GO" id="GO:0003676">
    <property type="term" value="F:nucleic acid binding"/>
    <property type="evidence" value="ECO:0007669"/>
    <property type="project" value="InterPro"/>
</dbReference>
<keyword evidence="3" id="KW-0809">Transit peptide</keyword>
<keyword evidence="2" id="KW-0804">Transcription</keyword>
<keyword evidence="2" id="KW-0806">Transcription termination</keyword>
<dbReference type="EnsemblPlants" id="TraesCS6B02G024300.1">
    <property type="protein sequence ID" value="TraesCS6B02G024300.1.cds1"/>
    <property type="gene ID" value="TraesCS6B02G024300"/>
</dbReference>
<dbReference type="STRING" id="4565.A0A3B6PDC5"/>
<dbReference type="Gramene" id="TraesCS6B03G0054800.1">
    <property type="protein sequence ID" value="TraesCS6B03G0054800.1.CDS1"/>
    <property type="gene ID" value="TraesCS6B03G0054800"/>
</dbReference>
<dbReference type="GO" id="GO:0009507">
    <property type="term" value="C:chloroplast"/>
    <property type="evidence" value="ECO:0000318"/>
    <property type="project" value="GO_Central"/>
</dbReference>
<dbReference type="InterPro" id="IPR038538">
    <property type="entry name" value="MTERF_sf"/>
</dbReference>
<dbReference type="Gramene" id="TraesCS6B02G024300.1">
    <property type="protein sequence ID" value="TraesCS6B02G024300.1.cds1"/>
    <property type="gene ID" value="TraesCS6B02G024300"/>
</dbReference>
<dbReference type="PANTHER" id="PTHR13068:SF234">
    <property type="match status" value="1"/>
</dbReference>
<name>A0A3B6PDC5_WHEAT</name>
<comment type="similarity">
    <text evidence="1">Belongs to the mTERF family.</text>
</comment>
<protein>
    <submittedName>
        <fullName evidence="4">Uncharacterized protein</fullName>
    </submittedName>
</protein>
<evidence type="ECO:0000256" key="3">
    <source>
        <dbReference type="ARBA" id="ARBA00022946"/>
    </source>
</evidence>
<keyword evidence="2" id="KW-0805">Transcription regulation</keyword>
<proteinExistence type="inferred from homology"/>
<evidence type="ECO:0000313" key="5">
    <source>
        <dbReference type="Proteomes" id="UP000019116"/>
    </source>
</evidence>
<dbReference type="AlphaFoldDB" id="A0A3B6PDC5"/>
<evidence type="ECO:0000313" key="4">
    <source>
        <dbReference type="EnsemblPlants" id="TraesCS6B02G024300.1.cds1"/>
    </source>
</evidence>
<dbReference type="InterPro" id="IPR003690">
    <property type="entry name" value="MTERF"/>
</dbReference>